<dbReference type="EMBL" id="ARZY01000001">
    <property type="protein sequence ID" value="EWH12222.1"/>
    <property type="molecule type" value="Genomic_DNA"/>
</dbReference>
<evidence type="ECO:0000256" key="3">
    <source>
        <dbReference type="PIRSR" id="PIRSR004848-1"/>
    </source>
</evidence>
<feature type="modified residue" description="N6-(pyridoxal phosphate)lysine" evidence="2 3">
    <location>
        <position position="33"/>
    </location>
</feature>
<evidence type="ECO:0000313" key="7">
    <source>
        <dbReference type="Proteomes" id="UP000019276"/>
    </source>
</evidence>
<protein>
    <recommendedName>
        <fullName evidence="2">Pyridoxal phosphate homeostasis protein</fullName>
        <shortName evidence="2">PLP homeostasis protein</shortName>
    </recommendedName>
</protein>
<keyword evidence="7" id="KW-1185">Reference proteome</keyword>
<accession>W7QT63</accession>
<sequence length="225" mass="25059">MIDIQQNLTDINQQIANINRNTPQTTQLLAVSKTKPASAVVAAYQAGQRKFGENYAQEGADKVQQLADYADIEWHFIGPIQSNKTKLIAENFNWVQSLDRNKIAKRLSEQRPKDMPNLNVCIQVNISNEANKSGLAANQVIDFAEHLTQYSNLTLRGIMAIPLNTDDKAELNKMFGQLHDLYQNLKNSYPAIDTLSMGMSNDMQTAIENGSTMVRIGTAIFGART</sequence>
<dbReference type="PATRIC" id="fig|1328313.3.peg.178"/>
<dbReference type="Gene3D" id="3.20.20.10">
    <property type="entry name" value="Alanine racemase"/>
    <property type="match status" value="1"/>
</dbReference>
<keyword evidence="1 2" id="KW-0663">Pyridoxal phosphate</keyword>
<dbReference type="InterPro" id="IPR029066">
    <property type="entry name" value="PLP-binding_barrel"/>
</dbReference>
<comment type="similarity">
    <text evidence="2 4">Belongs to the pyridoxal phosphate-binding protein YggS/PROSC family.</text>
</comment>
<gene>
    <name evidence="6" type="ORF">DS2_00835</name>
</gene>
<evidence type="ECO:0000256" key="1">
    <source>
        <dbReference type="ARBA" id="ARBA00022898"/>
    </source>
</evidence>
<dbReference type="PANTHER" id="PTHR10146">
    <property type="entry name" value="PROLINE SYNTHETASE CO-TRANSCRIBED BACTERIAL HOMOLOG PROTEIN"/>
    <property type="match status" value="1"/>
</dbReference>
<dbReference type="STRING" id="1328313.DS2_00835"/>
<dbReference type="GO" id="GO:0030170">
    <property type="term" value="F:pyridoxal phosphate binding"/>
    <property type="evidence" value="ECO:0007669"/>
    <property type="project" value="UniProtKB-UniRule"/>
</dbReference>
<dbReference type="InterPro" id="IPR011078">
    <property type="entry name" value="PyrdxlP_homeostasis"/>
</dbReference>
<evidence type="ECO:0000259" key="5">
    <source>
        <dbReference type="Pfam" id="PF01168"/>
    </source>
</evidence>
<dbReference type="SUPFAM" id="SSF51419">
    <property type="entry name" value="PLP-binding barrel"/>
    <property type="match status" value="1"/>
</dbReference>
<dbReference type="PIRSF" id="PIRSF004848">
    <property type="entry name" value="YBL036c_PLPDEIII"/>
    <property type="match status" value="1"/>
</dbReference>
<evidence type="ECO:0000256" key="4">
    <source>
        <dbReference type="RuleBase" id="RU004514"/>
    </source>
</evidence>
<dbReference type="PANTHER" id="PTHR10146:SF14">
    <property type="entry name" value="PYRIDOXAL PHOSPHATE HOMEOSTASIS PROTEIN"/>
    <property type="match status" value="1"/>
</dbReference>
<dbReference type="FunFam" id="3.20.20.10:FF:000018">
    <property type="entry name" value="Pyridoxal phosphate homeostasis protein"/>
    <property type="match status" value="1"/>
</dbReference>
<comment type="function">
    <text evidence="2">Pyridoxal 5'-phosphate (PLP)-binding protein, which is involved in PLP homeostasis.</text>
</comment>
<evidence type="ECO:0000256" key="2">
    <source>
        <dbReference type="HAMAP-Rule" id="MF_02087"/>
    </source>
</evidence>
<dbReference type="Proteomes" id="UP000019276">
    <property type="component" value="Unassembled WGS sequence"/>
</dbReference>
<dbReference type="CDD" id="cd06824">
    <property type="entry name" value="PLPDE_III_Yggs_like"/>
    <property type="match status" value="1"/>
</dbReference>
<dbReference type="NCBIfam" id="TIGR00044">
    <property type="entry name" value="YggS family pyridoxal phosphate-dependent enzyme"/>
    <property type="match status" value="1"/>
</dbReference>
<dbReference type="RefSeq" id="WP_035012680.1">
    <property type="nucleotide sequence ID" value="NZ_ARZY01000001.1"/>
</dbReference>
<dbReference type="PROSITE" id="PS01211">
    <property type="entry name" value="UPF0001"/>
    <property type="match status" value="1"/>
</dbReference>
<comment type="caution">
    <text evidence="6">The sequence shown here is derived from an EMBL/GenBank/DDBJ whole genome shotgun (WGS) entry which is preliminary data.</text>
</comment>
<dbReference type="HAMAP" id="MF_02087">
    <property type="entry name" value="PLP_homeostasis"/>
    <property type="match status" value="1"/>
</dbReference>
<dbReference type="InterPro" id="IPR001608">
    <property type="entry name" value="Ala_racemase_N"/>
</dbReference>
<reference evidence="6 7" key="1">
    <citation type="journal article" date="2014" name="Genome Announc.">
        <title>Draft Genome Sequence of the Agar-Degrading Bacterium Catenovulum sp. Strain DS-2, Isolated from Intestines of Haliotis diversicolor.</title>
        <authorList>
            <person name="Shan D."/>
            <person name="Li X."/>
            <person name="Gu Z."/>
            <person name="Wei G."/>
            <person name="Gao Z."/>
            <person name="Shao Z."/>
        </authorList>
    </citation>
    <scope>NUCLEOTIDE SEQUENCE [LARGE SCALE GENOMIC DNA]</scope>
    <source>
        <strain evidence="6 7">DS-2</strain>
    </source>
</reference>
<evidence type="ECO:0000313" key="6">
    <source>
        <dbReference type="EMBL" id="EWH12222.1"/>
    </source>
</evidence>
<organism evidence="6 7">
    <name type="scientific">Catenovulum agarivorans DS-2</name>
    <dbReference type="NCBI Taxonomy" id="1328313"/>
    <lineage>
        <taxon>Bacteria</taxon>
        <taxon>Pseudomonadati</taxon>
        <taxon>Pseudomonadota</taxon>
        <taxon>Gammaproteobacteria</taxon>
        <taxon>Alteromonadales</taxon>
        <taxon>Alteromonadaceae</taxon>
        <taxon>Catenovulum</taxon>
    </lineage>
</organism>
<name>W7QT63_9ALTE</name>
<dbReference type="eggNOG" id="COG0325">
    <property type="taxonomic scope" value="Bacteria"/>
</dbReference>
<dbReference type="OrthoDB" id="9804072at2"/>
<dbReference type="Pfam" id="PF01168">
    <property type="entry name" value="Ala_racemase_N"/>
    <property type="match status" value="1"/>
</dbReference>
<comment type="cofactor">
    <cofactor evidence="3">
        <name>pyridoxal 5'-phosphate</name>
        <dbReference type="ChEBI" id="CHEBI:597326"/>
    </cofactor>
</comment>
<dbReference type="AlphaFoldDB" id="W7QT63"/>
<proteinExistence type="inferred from homology"/>
<feature type="domain" description="Alanine racemase N-terminal" evidence="5">
    <location>
        <begin position="7"/>
        <end position="224"/>
    </location>
</feature>